<organism evidence="1 2">
    <name type="scientific">Trifolium medium</name>
    <dbReference type="NCBI Taxonomy" id="97028"/>
    <lineage>
        <taxon>Eukaryota</taxon>
        <taxon>Viridiplantae</taxon>
        <taxon>Streptophyta</taxon>
        <taxon>Embryophyta</taxon>
        <taxon>Tracheophyta</taxon>
        <taxon>Spermatophyta</taxon>
        <taxon>Magnoliopsida</taxon>
        <taxon>eudicotyledons</taxon>
        <taxon>Gunneridae</taxon>
        <taxon>Pentapetalae</taxon>
        <taxon>rosids</taxon>
        <taxon>fabids</taxon>
        <taxon>Fabales</taxon>
        <taxon>Fabaceae</taxon>
        <taxon>Papilionoideae</taxon>
        <taxon>50 kb inversion clade</taxon>
        <taxon>NPAAA clade</taxon>
        <taxon>Hologalegina</taxon>
        <taxon>IRL clade</taxon>
        <taxon>Trifolieae</taxon>
        <taxon>Trifolium</taxon>
    </lineage>
</organism>
<comment type="caution">
    <text evidence="1">The sequence shown here is derived from an EMBL/GenBank/DDBJ whole genome shotgun (WGS) entry which is preliminary data.</text>
</comment>
<evidence type="ECO:0000313" key="2">
    <source>
        <dbReference type="Proteomes" id="UP000265520"/>
    </source>
</evidence>
<evidence type="ECO:0000313" key="1">
    <source>
        <dbReference type="EMBL" id="MCI37331.1"/>
    </source>
</evidence>
<keyword evidence="2" id="KW-1185">Reference proteome</keyword>
<dbReference type="Proteomes" id="UP000265520">
    <property type="component" value="Unassembled WGS sequence"/>
</dbReference>
<proteinExistence type="predicted"/>
<reference evidence="1 2" key="1">
    <citation type="journal article" date="2018" name="Front. Plant Sci.">
        <title>Red Clover (Trifolium pratense) and Zigzag Clover (T. medium) - A Picture of Genomic Similarities and Differences.</title>
        <authorList>
            <person name="Dluhosova J."/>
            <person name="Istvanek J."/>
            <person name="Nedelnik J."/>
            <person name="Repkova J."/>
        </authorList>
    </citation>
    <scope>NUCLEOTIDE SEQUENCE [LARGE SCALE GENOMIC DNA]</scope>
    <source>
        <strain evidence="2">cv. 10/8</strain>
        <tissue evidence="1">Leaf</tissue>
    </source>
</reference>
<dbReference type="EMBL" id="LXQA010243387">
    <property type="protein sequence ID" value="MCI37331.1"/>
    <property type="molecule type" value="Genomic_DNA"/>
</dbReference>
<dbReference type="AlphaFoldDB" id="A0A392RL21"/>
<name>A0A392RL21_9FABA</name>
<sequence length="64" mass="7335">MEIPRVVVVVVLDRLCCALRYRISRSRHILCSRIRGNKGVAGRLSFIAVLLMHFNSLVEHMELS</sequence>
<protein>
    <submittedName>
        <fullName evidence="1">Uncharacterized protein</fullName>
    </submittedName>
</protein>
<accession>A0A392RL21</accession>